<reference evidence="2" key="1">
    <citation type="submission" date="2023-10" db="EMBL/GenBank/DDBJ databases">
        <authorList>
            <person name="Hackl T."/>
        </authorList>
    </citation>
    <scope>NUCLEOTIDE SEQUENCE</scope>
</reference>
<evidence type="ECO:0000313" key="3">
    <source>
        <dbReference type="Proteomes" id="UP001295740"/>
    </source>
</evidence>
<sequence length="75" mass="7923">MRVLPATPKNRRHQGPQYNNQFGGQPQMMQPPPVPHHSGMGGAMGGAQWMPPQADGTGGSFQLLPTGDDPFTGLG</sequence>
<name>A0AAI8YL01_9PEZI</name>
<protein>
    <submittedName>
        <fullName evidence="2">Uu.00g067720.m01.CDS01</fullName>
    </submittedName>
</protein>
<dbReference type="Proteomes" id="UP001295740">
    <property type="component" value="Unassembled WGS sequence"/>
</dbReference>
<organism evidence="2 3">
    <name type="scientific">Anthostomella pinea</name>
    <dbReference type="NCBI Taxonomy" id="933095"/>
    <lineage>
        <taxon>Eukaryota</taxon>
        <taxon>Fungi</taxon>
        <taxon>Dikarya</taxon>
        <taxon>Ascomycota</taxon>
        <taxon>Pezizomycotina</taxon>
        <taxon>Sordariomycetes</taxon>
        <taxon>Xylariomycetidae</taxon>
        <taxon>Xylariales</taxon>
        <taxon>Xylariaceae</taxon>
        <taxon>Anthostomella</taxon>
    </lineage>
</organism>
<accession>A0AAI8YL01</accession>
<evidence type="ECO:0000313" key="2">
    <source>
        <dbReference type="EMBL" id="CAJ2511147.1"/>
    </source>
</evidence>
<feature type="region of interest" description="Disordered" evidence="1">
    <location>
        <begin position="1"/>
        <end position="75"/>
    </location>
</feature>
<evidence type="ECO:0000256" key="1">
    <source>
        <dbReference type="SAM" id="MobiDB-lite"/>
    </source>
</evidence>
<proteinExistence type="predicted"/>
<keyword evidence="3" id="KW-1185">Reference proteome</keyword>
<gene>
    <name evidence="2" type="ORF">KHLLAP_LOCUS11615</name>
</gene>
<dbReference type="EMBL" id="CAUWAG010000018">
    <property type="protein sequence ID" value="CAJ2511147.1"/>
    <property type="molecule type" value="Genomic_DNA"/>
</dbReference>
<comment type="caution">
    <text evidence="2">The sequence shown here is derived from an EMBL/GenBank/DDBJ whole genome shotgun (WGS) entry which is preliminary data.</text>
</comment>
<dbReference type="AlphaFoldDB" id="A0AAI8YL01"/>